<protein>
    <submittedName>
        <fullName evidence="6">AraC-like DNA-binding protein</fullName>
    </submittedName>
</protein>
<dbReference type="Gene3D" id="1.10.10.60">
    <property type="entry name" value="Homeodomain-like"/>
    <property type="match status" value="2"/>
</dbReference>
<dbReference type="InterPro" id="IPR018062">
    <property type="entry name" value="HTH_AraC-typ_CS"/>
</dbReference>
<dbReference type="InterPro" id="IPR002491">
    <property type="entry name" value="ABC_transptr_periplasmic_BD"/>
</dbReference>
<dbReference type="PANTHER" id="PTHR43280:SF2">
    <property type="entry name" value="HTH-TYPE TRANSCRIPTIONAL REGULATOR EXSA"/>
    <property type="match status" value="1"/>
</dbReference>
<dbReference type="InterPro" id="IPR009057">
    <property type="entry name" value="Homeodomain-like_sf"/>
</dbReference>
<name>A0ABS4IVV7_9BACL</name>
<proteinExistence type="predicted"/>
<feature type="domain" description="HTH araC/xylS-type" evidence="4">
    <location>
        <begin position="183"/>
        <end position="282"/>
    </location>
</feature>
<evidence type="ECO:0000256" key="3">
    <source>
        <dbReference type="ARBA" id="ARBA00023163"/>
    </source>
</evidence>
<dbReference type="Pfam" id="PF01497">
    <property type="entry name" value="Peripla_BP_2"/>
    <property type="match status" value="1"/>
</dbReference>
<keyword evidence="7" id="KW-1185">Reference proteome</keyword>
<keyword evidence="2" id="KW-0238">DNA-binding</keyword>
<comment type="caution">
    <text evidence="6">The sequence shown here is derived from an EMBL/GenBank/DDBJ whole genome shotgun (WGS) entry which is preliminary data.</text>
</comment>
<evidence type="ECO:0000313" key="7">
    <source>
        <dbReference type="Proteomes" id="UP001519287"/>
    </source>
</evidence>
<dbReference type="PROSITE" id="PS00041">
    <property type="entry name" value="HTH_ARAC_FAMILY_1"/>
    <property type="match status" value="1"/>
</dbReference>
<dbReference type="PROSITE" id="PS01124">
    <property type="entry name" value="HTH_ARAC_FAMILY_2"/>
    <property type="match status" value="1"/>
</dbReference>
<evidence type="ECO:0000313" key="6">
    <source>
        <dbReference type="EMBL" id="MBP1991648.1"/>
    </source>
</evidence>
<sequence length="552" mass="64117">MDEMQSALEGLADMSLESLWLKLRGVECVDKYHWRLKPEDRQVPYNLLIVAGGHSGHVIIDGCYYSLKHSALILCTPHQLVEIVSHQTDEPEVYMIRFEVAWHSSSVQPEAEEGGKHLNRGIFPLQSMLRLSPASPAIEKCKMLFRLWGKGNAADRFYCEAGLHELLGIAFQTAIHESLGILERAKQELEQHYKEEITIQHLAQLTGMSRYHFMRLFKEKYGKSVGDYITDLRIQEAKRLMLEEPNLPLQDIAYQAGYQNPTYFSRMFKKQVGIAPVVYLRNQVLKVAAYSWANIGQLLPLQIIPFAAPIDQYWDDYYRKKYHMDITIPLSHDYRFNEETLRASSPDLIIALDYMIPEEEAEKLKEIAPLLLIPYNTLNWRQHLRLVAEFVNKLKEAEIWLDNYDAKAQKLRPHMKMKFGEDPVLMLKISRGKLFRVGSRAATVLYDDLELKLPEDSDQADEWRQELMWEIDDLKRVGHILLSVGEEAESQNTWQALKQSERWLRVPAVSNGKFSLLPDFPWFEFPWGEYSAFSHERMLDQLADAQLCGYAH</sequence>
<dbReference type="EMBL" id="JAGGLB010000009">
    <property type="protein sequence ID" value="MBP1991648.1"/>
    <property type="molecule type" value="Genomic_DNA"/>
</dbReference>
<dbReference type="SMART" id="SM00342">
    <property type="entry name" value="HTH_ARAC"/>
    <property type="match status" value="1"/>
</dbReference>
<dbReference type="SUPFAM" id="SSF53807">
    <property type="entry name" value="Helical backbone' metal receptor"/>
    <property type="match status" value="1"/>
</dbReference>
<keyword evidence="3" id="KW-0804">Transcription</keyword>
<evidence type="ECO:0000259" key="5">
    <source>
        <dbReference type="PROSITE" id="PS50983"/>
    </source>
</evidence>
<evidence type="ECO:0000256" key="1">
    <source>
        <dbReference type="ARBA" id="ARBA00023015"/>
    </source>
</evidence>
<dbReference type="Gene3D" id="3.40.50.1980">
    <property type="entry name" value="Nitrogenase molybdenum iron protein domain"/>
    <property type="match status" value="2"/>
</dbReference>
<accession>A0ABS4IVV7</accession>
<feature type="domain" description="Fe/B12 periplasmic-binding" evidence="5">
    <location>
        <begin position="286"/>
        <end position="550"/>
    </location>
</feature>
<dbReference type="Proteomes" id="UP001519287">
    <property type="component" value="Unassembled WGS sequence"/>
</dbReference>
<reference evidence="6 7" key="1">
    <citation type="submission" date="2021-03" db="EMBL/GenBank/DDBJ databases">
        <title>Genomic Encyclopedia of Type Strains, Phase IV (KMG-IV): sequencing the most valuable type-strain genomes for metagenomic binning, comparative biology and taxonomic classification.</title>
        <authorList>
            <person name="Goeker M."/>
        </authorList>
    </citation>
    <scope>NUCLEOTIDE SEQUENCE [LARGE SCALE GENOMIC DNA]</scope>
    <source>
        <strain evidence="6 7">DSM 26048</strain>
    </source>
</reference>
<dbReference type="PROSITE" id="PS50983">
    <property type="entry name" value="FE_B12_PBP"/>
    <property type="match status" value="1"/>
</dbReference>
<evidence type="ECO:0000256" key="2">
    <source>
        <dbReference type="ARBA" id="ARBA00023125"/>
    </source>
</evidence>
<evidence type="ECO:0000259" key="4">
    <source>
        <dbReference type="PROSITE" id="PS01124"/>
    </source>
</evidence>
<dbReference type="Pfam" id="PF12833">
    <property type="entry name" value="HTH_18"/>
    <property type="match status" value="1"/>
</dbReference>
<dbReference type="InterPro" id="IPR018060">
    <property type="entry name" value="HTH_AraC"/>
</dbReference>
<dbReference type="SUPFAM" id="SSF46689">
    <property type="entry name" value="Homeodomain-like"/>
    <property type="match status" value="2"/>
</dbReference>
<organism evidence="6 7">
    <name type="scientific">Paenibacillus eucommiae</name>
    <dbReference type="NCBI Taxonomy" id="1355755"/>
    <lineage>
        <taxon>Bacteria</taxon>
        <taxon>Bacillati</taxon>
        <taxon>Bacillota</taxon>
        <taxon>Bacilli</taxon>
        <taxon>Bacillales</taxon>
        <taxon>Paenibacillaceae</taxon>
        <taxon>Paenibacillus</taxon>
    </lineage>
</organism>
<dbReference type="PANTHER" id="PTHR43280">
    <property type="entry name" value="ARAC-FAMILY TRANSCRIPTIONAL REGULATOR"/>
    <property type="match status" value="1"/>
</dbReference>
<gene>
    <name evidence="6" type="ORF">J2Z66_003255</name>
</gene>
<dbReference type="RefSeq" id="WP_209972372.1">
    <property type="nucleotide sequence ID" value="NZ_JAGGLB010000009.1"/>
</dbReference>
<keyword evidence="1" id="KW-0805">Transcription regulation</keyword>